<feature type="transmembrane region" description="Helical" evidence="1">
    <location>
        <begin position="25"/>
        <end position="44"/>
    </location>
</feature>
<keyword evidence="3" id="KW-1185">Reference proteome</keyword>
<accession>A0A812CV72</accession>
<evidence type="ECO:0000256" key="1">
    <source>
        <dbReference type="SAM" id="Phobius"/>
    </source>
</evidence>
<feature type="transmembrane region" description="Helical" evidence="1">
    <location>
        <begin position="128"/>
        <end position="150"/>
    </location>
</feature>
<evidence type="ECO:0000313" key="3">
    <source>
        <dbReference type="Proteomes" id="UP000597762"/>
    </source>
</evidence>
<feature type="transmembrane region" description="Helical" evidence="1">
    <location>
        <begin position="88"/>
        <end position="107"/>
    </location>
</feature>
<gene>
    <name evidence="2" type="ORF">SPHA_42256</name>
</gene>
<name>A0A812CV72_ACAPH</name>
<proteinExistence type="predicted"/>
<protein>
    <submittedName>
        <fullName evidence="2">Uncharacterized protein</fullName>
    </submittedName>
</protein>
<keyword evidence="1" id="KW-0812">Transmembrane</keyword>
<sequence length="153" mass="17847">MGVNFFVQQNAFSPSCLSFFFPSRLVFTFLSSLLAFFLPFCLFFNTCMISLSFLSGLYFFPFLIHFFFYPLLYFFTPSLSNNNFQAPANLFLFFLLSFFPHFSHFRIDSLHSLLPSISLPLFLTEFNLSLLFYLVLSLSPFSILLLTIFIHCS</sequence>
<evidence type="ECO:0000313" key="2">
    <source>
        <dbReference type="EMBL" id="CAE1280325.1"/>
    </source>
</evidence>
<keyword evidence="1" id="KW-0472">Membrane</keyword>
<keyword evidence="1" id="KW-1133">Transmembrane helix</keyword>
<dbReference type="EMBL" id="CAHIKZ030002057">
    <property type="protein sequence ID" value="CAE1280325.1"/>
    <property type="molecule type" value="Genomic_DNA"/>
</dbReference>
<reference evidence="2" key="1">
    <citation type="submission" date="2021-01" db="EMBL/GenBank/DDBJ databases">
        <authorList>
            <person name="Li R."/>
            <person name="Bekaert M."/>
        </authorList>
    </citation>
    <scope>NUCLEOTIDE SEQUENCE</scope>
    <source>
        <strain evidence="2">Farmed</strain>
    </source>
</reference>
<organism evidence="2 3">
    <name type="scientific">Acanthosepion pharaonis</name>
    <name type="common">Pharaoh cuttlefish</name>
    <name type="synonym">Sepia pharaonis</name>
    <dbReference type="NCBI Taxonomy" id="158019"/>
    <lineage>
        <taxon>Eukaryota</taxon>
        <taxon>Metazoa</taxon>
        <taxon>Spiralia</taxon>
        <taxon>Lophotrochozoa</taxon>
        <taxon>Mollusca</taxon>
        <taxon>Cephalopoda</taxon>
        <taxon>Coleoidea</taxon>
        <taxon>Decapodiformes</taxon>
        <taxon>Sepiida</taxon>
        <taxon>Sepiina</taxon>
        <taxon>Sepiidae</taxon>
        <taxon>Acanthosepion</taxon>
    </lineage>
</organism>
<feature type="transmembrane region" description="Helical" evidence="1">
    <location>
        <begin position="56"/>
        <end position="76"/>
    </location>
</feature>
<dbReference type="AlphaFoldDB" id="A0A812CV72"/>
<comment type="caution">
    <text evidence="2">The sequence shown here is derived from an EMBL/GenBank/DDBJ whole genome shotgun (WGS) entry which is preliminary data.</text>
</comment>
<dbReference type="Proteomes" id="UP000597762">
    <property type="component" value="Unassembled WGS sequence"/>
</dbReference>